<proteinExistence type="predicted"/>
<keyword evidence="2" id="KW-1185">Reference proteome</keyword>
<comment type="caution">
    <text evidence="1">The sequence shown here is derived from an EMBL/GenBank/DDBJ whole genome shotgun (WGS) entry which is preliminary data.</text>
</comment>
<feature type="non-terminal residue" evidence="1">
    <location>
        <position position="1"/>
    </location>
</feature>
<organism evidence="1 2">
    <name type="scientific">Cirrhinus molitorella</name>
    <name type="common">mud carp</name>
    <dbReference type="NCBI Taxonomy" id="172907"/>
    <lineage>
        <taxon>Eukaryota</taxon>
        <taxon>Metazoa</taxon>
        <taxon>Chordata</taxon>
        <taxon>Craniata</taxon>
        <taxon>Vertebrata</taxon>
        <taxon>Euteleostomi</taxon>
        <taxon>Actinopterygii</taxon>
        <taxon>Neopterygii</taxon>
        <taxon>Teleostei</taxon>
        <taxon>Ostariophysi</taxon>
        <taxon>Cypriniformes</taxon>
        <taxon>Cyprinidae</taxon>
        <taxon>Labeoninae</taxon>
        <taxon>Labeonini</taxon>
        <taxon>Cirrhinus</taxon>
    </lineage>
</organism>
<protein>
    <submittedName>
        <fullName evidence="1">Uncharacterized protein</fullName>
    </submittedName>
</protein>
<evidence type="ECO:0000313" key="1">
    <source>
        <dbReference type="EMBL" id="KAL1248974.1"/>
    </source>
</evidence>
<sequence length="61" mass="6055">ESVGAHALGFGFGTVLTTAGDCGNPAGWVMISDASLHNNRCLGMATLHLHAGVMTSAASAV</sequence>
<evidence type="ECO:0000313" key="2">
    <source>
        <dbReference type="Proteomes" id="UP001558613"/>
    </source>
</evidence>
<reference evidence="1 2" key="1">
    <citation type="submission" date="2023-09" db="EMBL/GenBank/DDBJ databases">
        <authorList>
            <person name="Wang M."/>
        </authorList>
    </citation>
    <scope>NUCLEOTIDE SEQUENCE [LARGE SCALE GENOMIC DNA]</scope>
    <source>
        <strain evidence="1">GT-2023</strain>
        <tissue evidence="1">Liver</tissue>
    </source>
</reference>
<dbReference type="EMBL" id="JAYMGO010000024">
    <property type="protein sequence ID" value="KAL1248974.1"/>
    <property type="molecule type" value="Genomic_DNA"/>
</dbReference>
<accession>A0ABR3L7S9</accession>
<gene>
    <name evidence="1" type="ORF">QQF64_022292</name>
</gene>
<dbReference type="Proteomes" id="UP001558613">
    <property type="component" value="Unassembled WGS sequence"/>
</dbReference>
<name>A0ABR3L7S9_9TELE</name>